<accession>A0A494Z4B4</accession>
<protein>
    <submittedName>
        <fullName evidence="1">Uncharacterized protein</fullName>
    </submittedName>
</protein>
<dbReference type="AlphaFoldDB" id="A0A494Z4B4"/>
<keyword evidence="2" id="KW-1185">Reference proteome</keyword>
<dbReference type="Proteomes" id="UP000281813">
    <property type="component" value="Unassembled WGS sequence"/>
</dbReference>
<reference evidence="1 2" key="1">
    <citation type="journal article" date="2015" name="Antonie Van Leeuwenhoek">
        <title>Oceanobacillus bengalensis sp. nov., a bacterium isolated from seawater of the Bay of Bengal.</title>
        <authorList>
            <person name="Yongchang O."/>
            <person name="Xiang W."/>
            <person name="Wang G."/>
        </authorList>
    </citation>
    <scope>NUCLEOTIDE SEQUENCE [LARGE SCALE GENOMIC DNA]</scope>
    <source>
        <strain evidence="1 2">MCCC 1K00260</strain>
    </source>
</reference>
<evidence type="ECO:0000313" key="1">
    <source>
        <dbReference type="EMBL" id="RKQ16825.1"/>
    </source>
</evidence>
<dbReference type="EMBL" id="RBZO01000007">
    <property type="protein sequence ID" value="RKQ16825.1"/>
    <property type="molecule type" value="Genomic_DNA"/>
</dbReference>
<proteinExistence type="predicted"/>
<dbReference type="RefSeq" id="WP_121129698.1">
    <property type="nucleotide sequence ID" value="NZ_JBHUFK010000033.1"/>
</dbReference>
<comment type="caution">
    <text evidence="1">The sequence shown here is derived from an EMBL/GenBank/DDBJ whole genome shotgun (WGS) entry which is preliminary data.</text>
</comment>
<organism evidence="1 2">
    <name type="scientific">Oceanobacillus bengalensis</name>
    <dbReference type="NCBI Taxonomy" id="1435466"/>
    <lineage>
        <taxon>Bacteria</taxon>
        <taxon>Bacillati</taxon>
        <taxon>Bacillota</taxon>
        <taxon>Bacilli</taxon>
        <taxon>Bacillales</taxon>
        <taxon>Bacillaceae</taxon>
        <taxon>Oceanobacillus</taxon>
    </lineage>
</organism>
<evidence type="ECO:0000313" key="2">
    <source>
        <dbReference type="Proteomes" id="UP000281813"/>
    </source>
</evidence>
<gene>
    <name evidence="1" type="ORF">D8M05_06115</name>
</gene>
<dbReference type="OrthoDB" id="2968398at2"/>
<name>A0A494Z4B4_9BACI</name>
<sequence length="121" mass="14112">MLFTYFFIIPSSIFGQTRNNEQTLQRQNLTIIAMDEDGAEYTYDEDGISFKVVETVEKPNDKESIIISEYYIKDKNGDYQKDSRQITTINPEKNKIEIKKINNKGKATINTQSIVDKNRIY</sequence>